<dbReference type="InterPro" id="IPR011009">
    <property type="entry name" value="Kinase-like_dom_sf"/>
</dbReference>
<feature type="domain" description="Protein kinase" evidence="1">
    <location>
        <begin position="1"/>
        <end position="124"/>
    </location>
</feature>
<gene>
    <name evidence="2" type="ORF">FWILDA_LOCUS1783</name>
</gene>
<sequence length="131" mass="15039">MNHFSACIGDLGISKSATETSDNNEIYGIIPYMAPEIFKGGQYTTSSDIYSFGMIMWELMVGRRPFWDQPHDTDLIIKICDGVRPPIITDAPIGYIELLKKCWDPDPNKRPKSTDVRYELHMIRKKIKEIV</sequence>
<proteinExistence type="predicted"/>
<dbReference type="Proteomes" id="UP001153678">
    <property type="component" value="Unassembled WGS sequence"/>
</dbReference>
<name>A0A9W4SF60_9GLOM</name>
<evidence type="ECO:0000259" key="1">
    <source>
        <dbReference type="PROSITE" id="PS50011"/>
    </source>
</evidence>
<dbReference type="EMBL" id="CAMKVN010000182">
    <property type="protein sequence ID" value="CAI2164867.1"/>
    <property type="molecule type" value="Genomic_DNA"/>
</dbReference>
<dbReference type="InterPro" id="IPR051681">
    <property type="entry name" value="Ser/Thr_Kinases-Pseudokinases"/>
</dbReference>
<dbReference type="Pfam" id="PF07714">
    <property type="entry name" value="PK_Tyr_Ser-Thr"/>
    <property type="match status" value="1"/>
</dbReference>
<dbReference type="GO" id="GO:0004713">
    <property type="term" value="F:protein tyrosine kinase activity"/>
    <property type="evidence" value="ECO:0007669"/>
    <property type="project" value="InterPro"/>
</dbReference>
<dbReference type="PANTHER" id="PTHR44329">
    <property type="entry name" value="SERINE/THREONINE-PROTEIN KINASE TNNI3K-RELATED"/>
    <property type="match status" value="1"/>
</dbReference>
<dbReference type="InterPro" id="IPR000719">
    <property type="entry name" value="Prot_kinase_dom"/>
</dbReference>
<dbReference type="AlphaFoldDB" id="A0A9W4SF60"/>
<accession>A0A9W4SF60</accession>
<dbReference type="OrthoDB" id="10261027at2759"/>
<organism evidence="2 3">
    <name type="scientific">Funneliformis geosporum</name>
    <dbReference type="NCBI Taxonomy" id="1117311"/>
    <lineage>
        <taxon>Eukaryota</taxon>
        <taxon>Fungi</taxon>
        <taxon>Fungi incertae sedis</taxon>
        <taxon>Mucoromycota</taxon>
        <taxon>Glomeromycotina</taxon>
        <taxon>Glomeromycetes</taxon>
        <taxon>Glomerales</taxon>
        <taxon>Glomeraceae</taxon>
        <taxon>Funneliformis</taxon>
    </lineage>
</organism>
<evidence type="ECO:0000313" key="2">
    <source>
        <dbReference type="EMBL" id="CAI2164867.1"/>
    </source>
</evidence>
<keyword evidence="3" id="KW-1185">Reference proteome</keyword>
<comment type="caution">
    <text evidence="2">The sequence shown here is derived from an EMBL/GenBank/DDBJ whole genome shotgun (WGS) entry which is preliminary data.</text>
</comment>
<dbReference type="Gene3D" id="1.10.510.10">
    <property type="entry name" value="Transferase(Phosphotransferase) domain 1"/>
    <property type="match status" value="1"/>
</dbReference>
<dbReference type="PROSITE" id="PS50011">
    <property type="entry name" value="PROTEIN_KINASE_DOM"/>
    <property type="match status" value="1"/>
</dbReference>
<dbReference type="InterPro" id="IPR020635">
    <property type="entry name" value="Tyr_kinase_cat_dom"/>
</dbReference>
<dbReference type="SMART" id="SM00219">
    <property type="entry name" value="TyrKc"/>
    <property type="match status" value="1"/>
</dbReference>
<reference evidence="2" key="1">
    <citation type="submission" date="2022-08" db="EMBL/GenBank/DDBJ databases">
        <authorList>
            <person name="Kallberg Y."/>
            <person name="Tangrot J."/>
            <person name="Rosling A."/>
        </authorList>
    </citation>
    <scope>NUCLEOTIDE SEQUENCE</scope>
    <source>
        <strain evidence="2">Wild A</strain>
    </source>
</reference>
<dbReference type="GO" id="GO:0005524">
    <property type="term" value="F:ATP binding"/>
    <property type="evidence" value="ECO:0007669"/>
    <property type="project" value="InterPro"/>
</dbReference>
<protein>
    <submittedName>
        <fullName evidence="2">4729_t:CDS:1</fullName>
    </submittedName>
</protein>
<dbReference type="SUPFAM" id="SSF56112">
    <property type="entry name" value="Protein kinase-like (PK-like)"/>
    <property type="match status" value="1"/>
</dbReference>
<dbReference type="GO" id="GO:0004674">
    <property type="term" value="F:protein serine/threonine kinase activity"/>
    <property type="evidence" value="ECO:0007669"/>
    <property type="project" value="TreeGrafter"/>
</dbReference>
<evidence type="ECO:0000313" key="3">
    <source>
        <dbReference type="Proteomes" id="UP001153678"/>
    </source>
</evidence>
<dbReference type="InterPro" id="IPR001245">
    <property type="entry name" value="Ser-Thr/Tyr_kinase_cat_dom"/>
</dbReference>